<dbReference type="AlphaFoldDB" id="A0A839QJF3"/>
<dbReference type="RefSeq" id="WP_183511139.1">
    <property type="nucleotide sequence ID" value="NZ_BAABGK010000042.1"/>
</dbReference>
<accession>A0A839QJF3</accession>
<dbReference type="EMBL" id="JACHVS010000001">
    <property type="protein sequence ID" value="MBB2995947.1"/>
    <property type="molecule type" value="Genomic_DNA"/>
</dbReference>
<keyword evidence="2" id="KW-1185">Reference proteome</keyword>
<comment type="caution">
    <text evidence="1">The sequence shown here is derived from an EMBL/GenBank/DDBJ whole genome shotgun (WGS) entry which is preliminary data.</text>
</comment>
<name>A0A839QJF3_9MICC</name>
<protein>
    <submittedName>
        <fullName evidence="1">Uncharacterized protein (TIGR03089 family)</fullName>
    </submittedName>
</protein>
<dbReference type="NCBIfam" id="TIGR03089">
    <property type="entry name" value="TIGR03089 family protein"/>
    <property type="match status" value="1"/>
</dbReference>
<evidence type="ECO:0000313" key="2">
    <source>
        <dbReference type="Proteomes" id="UP000523000"/>
    </source>
</evidence>
<dbReference type="InterPro" id="IPR042099">
    <property type="entry name" value="ANL_N_sf"/>
</dbReference>
<reference evidence="1 2" key="1">
    <citation type="submission" date="2020-08" db="EMBL/GenBank/DDBJ databases">
        <title>Sequencing the genomes of 1000 actinobacteria strains.</title>
        <authorList>
            <person name="Klenk H.-P."/>
        </authorList>
    </citation>
    <scope>NUCLEOTIDE SEQUENCE [LARGE SCALE GENOMIC DNA]</scope>
    <source>
        <strain evidence="1 2">DSM 22826</strain>
    </source>
</reference>
<organism evidence="1 2">
    <name type="scientific">Paeniglutamicibacter cryotolerans</name>
    <dbReference type="NCBI Taxonomy" id="670079"/>
    <lineage>
        <taxon>Bacteria</taxon>
        <taxon>Bacillati</taxon>
        <taxon>Actinomycetota</taxon>
        <taxon>Actinomycetes</taxon>
        <taxon>Micrococcales</taxon>
        <taxon>Micrococcaceae</taxon>
        <taxon>Paeniglutamicibacter</taxon>
    </lineage>
</organism>
<proteinExistence type="predicted"/>
<gene>
    <name evidence="1" type="ORF">E9229_002138</name>
</gene>
<dbReference type="Gene3D" id="3.40.50.12780">
    <property type="entry name" value="N-terminal domain of ligase-like"/>
    <property type="match status" value="1"/>
</dbReference>
<sequence length="252" mass="26283">MSSHTGQSAFAESLLAPVRHSTSPWLTWYSLSGERVELSGRVFDNWVAKTANLLSEEFDIEEGSVVGSDLQPHWKTFAIALACWQLGAQWVCTDTGTGTTPALDLWVTADPETERAAAAPELMVVALPSLAMRFAGAIPAGALDFSAEVRSFADSYFPEAVAGDSPALTGGGATLDYARLFADSSPGGTALLCAAMPCVSALRSALAIWKAGDAVVLVEAGMDVGESLLAGERIGRRLDEQGQDPSTAASSG</sequence>
<dbReference type="Proteomes" id="UP000523000">
    <property type="component" value="Unassembled WGS sequence"/>
</dbReference>
<dbReference type="InterPro" id="IPR017523">
    <property type="entry name" value="Rv3268"/>
</dbReference>
<dbReference type="SUPFAM" id="SSF56801">
    <property type="entry name" value="Acetyl-CoA synthetase-like"/>
    <property type="match status" value="1"/>
</dbReference>
<evidence type="ECO:0000313" key="1">
    <source>
        <dbReference type="EMBL" id="MBB2995947.1"/>
    </source>
</evidence>